<name>A0A6G9LME2_9CAUD</name>
<gene>
    <name evidence="1" type="ORF">nattely_12</name>
</gene>
<proteinExistence type="predicted"/>
<evidence type="ECO:0000313" key="2">
    <source>
        <dbReference type="Proteomes" id="UP000501773"/>
    </source>
</evidence>
<protein>
    <submittedName>
        <fullName evidence="1">Uncharacterized protein</fullName>
    </submittedName>
</protein>
<keyword evidence="2" id="KW-1185">Reference proteome</keyword>
<reference evidence="2" key="1">
    <citation type="submission" date="2020-02" db="EMBL/GenBank/DDBJ databases">
        <authorList>
            <person name="Olsen N.S."/>
            <person name="Forero-Junco L."/>
            <person name="Kot W."/>
            <person name="Hansen L.H."/>
        </authorList>
    </citation>
    <scope>NUCLEOTIDE SEQUENCE [LARGE SCALE GENOMIC DNA]</scope>
</reference>
<evidence type="ECO:0000313" key="1">
    <source>
        <dbReference type="EMBL" id="QIQ66179.1"/>
    </source>
</evidence>
<sequence length="71" mass="8339">MENKKQMMENKINELRKEAGKLYEDLDKAFAANDIKLYDEIGDVMSAKYEESRKLIVEFNATFGEPPHLNW</sequence>
<dbReference type="EMBL" id="MT119360">
    <property type="protein sequence ID" value="QIQ66179.1"/>
    <property type="molecule type" value="Genomic_DNA"/>
</dbReference>
<accession>A0A6G9LME2</accession>
<dbReference type="Proteomes" id="UP000501773">
    <property type="component" value="Segment"/>
</dbReference>
<organism evidence="1 2">
    <name type="scientific">Enterococcus phage nattely</name>
    <dbReference type="NCBI Taxonomy" id="2719593"/>
    <lineage>
        <taxon>Viruses</taxon>
        <taxon>Duplodnaviria</taxon>
        <taxon>Heunggongvirae</taxon>
        <taxon>Uroviricota</taxon>
        <taxon>Caudoviricetes</taxon>
        <taxon>Andrewesvirinae</taxon>
        <taxon>Vipetofemvirus</taxon>
        <taxon>Vipetofemvirus nattely</taxon>
    </lineage>
</organism>